<keyword evidence="1" id="KW-0812">Transmembrane</keyword>
<dbReference type="AlphaFoldDB" id="A0A550C4K2"/>
<dbReference type="SUPFAM" id="SSF50978">
    <property type="entry name" value="WD40 repeat-like"/>
    <property type="match status" value="1"/>
</dbReference>
<gene>
    <name evidence="2" type="ORF">BD626DRAFT_550106</name>
</gene>
<dbReference type="Gene3D" id="2.130.10.10">
    <property type="entry name" value="YVTN repeat-like/Quinoprotein amine dehydrogenase"/>
    <property type="match status" value="1"/>
</dbReference>
<dbReference type="OrthoDB" id="3238562at2759"/>
<keyword evidence="3" id="KW-1185">Reference proteome</keyword>
<keyword evidence="1" id="KW-1133">Transmembrane helix</keyword>
<dbReference type="EMBL" id="VDMD01000026">
    <property type="protein sequence ID" value="TRM59717.1"/>
    <property type="molecule type" value="Genomic_DNA"/>
</dbReference>
<dbReference type="Proteomes" id="UP000320762">
    <property type="component" value="Unassembled WGS sequence"/>
</dbReference>
<sequence length="360" mass="39827">MTEYTELATLQGQEDGVLSLGFSARGKYIAATGYAGVCIWEVAQQQRVSVPAPPAVITDKHIYTRSVWLHFEHTGLHVLVLGSKRGDISLWRWKRAFVYSCRSKHSPDVTEVLSMDVYRRSVHHEERGRVAVSTADGRITLWSVCPSADKLRQIFSVQLEPAFFPKTIKFDVSAHAIVAFAETGGTMARYHCDTGKHMGHRHDGPEVMASVAIDAAKSVFAAYTGSTYEFSSLRRQMHIATIDSETPDIYYPMSMAFAEGGELLLVGTDKAHALLYDVEHGRIRQSFGYPKGGLVQQVAACSTKDCHLVAFAGSSIRRSADVIIYVKARSRKILHWAFTVAILCLALHNLANLTVCSALY</sequence>
<proteinExistence type="predicted"/>
<accession>A0A550C4K2</accession>
<evidence type="ECO:0000313" key="3">
    <source>
        <dbReference type="Proteomes" id="UP000320762"/>
    </source>
</evidence>
<comment type="caution">
    <text evidence="2">The sequence shown here is derived from an EMBL/GenBank/DDBJ whole genome shotgun (WGS) entry which is preliminary data.</text>
</comment>
<feature type="transmembrane region" description="Helical" evidence="1">
    <location>
        <begin position="333"/>
        <end position="351"/>
    </location>
</feature>
<keyword evidence="1" id="KW-0472">Membrane</keyword>
<dbReference type="InterPro" id="IPR015943">
    <property type="entry name" value="WD40/YVTN_repeat-like_dom_sf"/>
</dbReference>
<reference evidence="2 3" key="1">
    <citation type="journal article" date="2019" name="New Phytol.">
        <title>Comparative genomics reveals unique wood-decay strategies and fruiting body development in the Schizophyllaceae.</title>
        <authorList>
            <person name="Almasi E."/>
            <person name="Sahu N."/>
            <person name="Krizsan K."/>
            <person name="Balint B."/>
            <person name="Kovacs G.M."/>
            <person name="Kiss B."/>
            <person name="Cseklye J."/>
            <person name="Drula E."/>
            <person name="Henrissat B."/>
            <person name="Nagy I."/>
            <person name="Chovatia M."/>
            <person name="Adam C."/>
            <person name="LaButti K."/>
            <person name="Lipzen A."/>
            <person name="Riley R."/>
            <person name="Grigoriev I.V."/>
            <person name="Nagy L.G."/>
        </authorList>
    </citation>
    <scope>NUCLEOTIDE SEQUENCE [LARGE SCALE GENOMIC DNA]</scope>
    <source>
        <strain evidence="2 3">NL-1724</strain>
    </source>
</reference>
<evidence type="ECO:0000313" key="2">
    <source>
        <dbReference type="EMBL" id="TRM59717.1"/>
    </source>
</evidence>
<dbReference type="STRING" id="97359.A0A550C4K2"/>
<evidence type="ECO:0000256" key="1">
    <source>
        <dbReference type="SAM" id="Phobius"/>
    </source>
</evidence>
<protein>
    <submittedName>
        <fullName evidence="2">WD40-repeat-containing domain protein</fullName>
    </submittedName>
</protein>
<organism evidence="2 3">
    <name type="scientific">Schizophyllum amplum</name>
    <dbReference type="NCBI Taxonomy" id="97359"/>
    <lineage>
        <taxon>Eukaryota</taxon>
        <taxon>Fungi</taxon>
        <taxon>Dikarya</taxon>
        <taxon>Basidiomycota</taxon>
        <taxon>Agaricomycotina</taxon>
        <taxon>Agaricomycetes</taxon>
        <taxon>Agaricomycetidae</taxon>
        <taxon>Agaricales</taxon>
        <taxon>Schizophyllaceae</taxon>
        <taxon>Schizophyllum</taxon>
    </lineage>
</organism>
<dbReference type="InterPro" id="IPR036322">
    <property type="entry name" value="WD40_repeat_dom_sf"/>
</dbReference>
<name>A0A550C4K2_9AGAR</name>